<name>A0A2Z4IQ54_9BACT</name>
<evidence type="ECO:0000313" key="2">
    <source>
        <dbReference type="EMBL" id="AWW32423.1"/>
    </source>
</evidence>
<keyword evidence="3" id="KW-1185">Reference proteome</keyword>
<accession>A0A2Z4IQ54</accession>
<dbReference type="KEGG" id="est:DN752_21010"/>
<keyword evidence="1" id="KW-0812">Transmembrane</keyword>
<evidence type="ECO:0000313" key="3">
    <source>
        <dbReference type="Proteomes" id="UP000248688"/>
    </source>
</evidence>
<proteinExistence type="predicted"/>
<keyword evidence="1" id="KW-1133">Transmembrane helix</keyword>
<dbReference type="EMBL" id="CP030041">
    <property type="protein sequence ID" value="AWW32423.1"/>
    <property type="molecule type" value="Genomic_DNA"/>
</dbReference>
<protein>
    <submittedName>
        <fullName evidence="2">Uncharacterized protein</fullName>
    </submittedName>
</protein>
<evidence type="ECO:0000256" key="1">
    <source>
        <dbReference type="SAM" id="Phobius"/>
    </source>
</evidence>
<sequence>MTSTQEEKAEIILNLINKRKTVPKGVIYHDYNDADGSIKMQELQFLISLLEERGLIILKGASRDPILTITEEGLNFPGFEKQREIDAIAERKKEEREKLEIKNLKGSVFQVKYWWVILLLNSIISFLIAYLTKS</sequence>
<organism evidence="2 3">
    <name type="scientific">Echinicola strongylocentroti</name>
    <dbReference type="NCBI Taxonomy" id="1795355"/>
    <lineage>
        <taxon>Bacteria</taxon>
        <taxon>Pseudomonadati</taxon>
        <taxon>Bacteroidota</taxon>
        <taxon>Cytophagia</taxon>
        <taxon>Cytophagales</taxon>
        <taxon>Cyclobacteriaceae</taxon>
        <taxon>Echinicola</taxon>
    </lineage>
</organism>
<dbReference type="AlphaFoldDB" id="A0A2Z4IQ54"/>
<gene>
    <name evidence="2" type="ORF">DN752_21010</name>
</gene>
<reference evidence="2 3" key="1">
    <citation type="submission" date="2018-06" db="EMBL/GenBank/DDBJ databases">
        <title>Echinicola strongylocentroti sp. nov., isolated from a sea urchin Strongylocentrotus intermedius.</title>
        <authorList>
            <person name="Bae S.S."/>
        </authorList>
    </citation>
    <scope>NUCLEOTIDE SEQUENCE [LARGE SCALE GENOMIC DNA]</scope>
    <source>
        <strain evidence="2 3">MEBiC08714</strain>
    </source>
</reference>
<feature type="transmembrane region" description="Helical" evidence="1">
    <location>
        <begin position="113"/>
        <end position="132"/>
    </location>
</feature>
<dbReference type="RefSeq" id="WP_112785796.1">
    <property type="nucleotide sequence ID" value="NZ_CP030041.1"/>
</dbReference>
<dbReference type="Proteomes" id="UP000248688">
    <property type="component" value="Chromosome"/>
</dbReference>
<keyword evidence="1" id="KW-0472">Membrane</keyword>